<dbReference type="AlphaFoldDB" id="A0AAP2E0V5"/>
<keyword evidence="1" id="KW-0732">Signal</keyword>
<organism evidence="3 4">
    <name type="scientific">Dawidia cretensis</name>
    <dbReference type="NCBI Taxonomy" id="2782350"/>
    <lineage>
        <taxon>Bacteria</taxon>
        <taxon>Pseudomonadati</taxon>
        <taxon>Bacteroidota</taxon>
        <taxon>Cytophagia</taxon>
        <taxon>Cytophagales</taxon>
        <taxon>Chryseotaleaceae</taxon>
        <taxon>Dawidia</taxon>
    </lineage>
</organism>
<feature type="chain" id="PRO_5042849208" evidence="1">
    <location>
        <begin position="19"/>
        <end position="280"/>
    </location>
</feature>
<accession>A0AAP2E0V5</accession>
<dbReference type="InterPro" id="IPR025371">
    <property type="entry name" value="BT_3044-like_C"/>
</dbReference>
<dbReference type="PROSITE" id="PS51257">
    <property type="entry name" value="PROKAR_LIPOPROTEIN"/>
    <property type="match status" value="1"/>
</dbReference>
<dbReference type="EMBL" id="JAHESE010000027">
    <property type="protein sequence ID" value="MBT1710941.1"/>
    <property type="molecule type" value="Genomic_DNA"/>
</dbReference>
<sequence>MKIFKYFLLSGLAAMAFACEDNEDQITTNAIEGGLLVPQSASISYVLGKTASIDVVLTVRQGIGVEKVQVYKSYCSECGLESTAKHSNEVLVTELEVNSSNVEERVDVTLNQTYAQLRNGLLLENQPLPEDEATLRIGDFWEYRFVSVMADGREVVNLNTITVSVANAYSGSYKSVGKFVHPTGGERGINRNKTLAPIDPETVSTEYADLGGSGWVMWLVVNPDNTVTLVPKGPASTGTVQFQVDADDNTYNPDTKVFKLRYKYAGDGGDRVVNEILTKQ</sequence>
<feature type="domain" description="BT-3044-like C-terminal" evidence="2">
    <location>
        <begin position="162"/>
        <end position="274"/>
    </location>
</feature>
<dbReference type="RefSeq" id="WP_254086514.1">
    <property type="nucleotide sequence ID" value="NZ_JAHESE010000027.1"/>
</dbReference>
<dbReference type="Proteomes" id="UP001319080">
    <property type="component" value="Unassembled WGS sequence"/>
</dbReference>
<gene>
    <name evidence="3" type="ORF">KK062_22045</name>
</gene>
<evidence type="ECO:0000256" key="1">
    <source>
        <dbReference type="SAM" id="SignalP"/>
    </source>
</evidence>
<dbReference type="Pfam" id="PF14274">
    <property type="entry name" value="BT_3044-like_C"/>
    <property type="match status" value="1"/>
</dbReference>
<protein>
    <submittedName>
        <fullName evidence="3">DUF4361 domain-containing protein</fullName>
    </submittedName>
</protein>
<evidence type="ECO:0000313" key="4">
    <source>
        <dbReference type="Proteomes" id="UP001319080"/>
    </source>
</evidence>
<reference evidence="3 4" key="1">
    <citation type="submission" date="2021-05" db="EMBL/GenBank/DDBJ databases">
        <title>A Polyphasic approach of four new species of the genus Ohtaekwangia: Ohtaekwangia histidinii sp. nov., Ohtaekwangia cretensis sp. nov., Ohtaekwangia indiensis sp. nov., Ohtaekwangia reichenbachii sp. nov. from diverse environment.</title>
        <authorList>
            <person name="Octaviana S."/>
        </authorList>
    </citation>
    <scope>NUCLEOTIDE SEQUENCE [LARGE SCALE GENOMIC DNA]</scope>
    <source>
        <strain evidence="3 4">PWU5</strain>
    </source>
</reference>
<evidence type="ECO:0000313" key="3">
    <source>
        <dbReference type="EMBL" id="MBT1710941.1"/>
    </source>
</evidence>
<proteinExistence type="predicted"/>
<feature type="signal peptide" evidence="1">
    <location>
        <begin position="1"/>
        <end position="18"/>
    </location>
</feature>
<comment type="caution">
    <text evidence="3">The sequence shown here is derived from an EMBL/GenBank/DDBJ whole genome shotgun (WGS) entry which is preliminary data.</text>
</comment>
<name>A0AAP2E0V5_9BACT</name>
<keyword evidence="4" id="KW-1185">Reference proteome</keyword>
<evidence type="ECO:0000259" key="2">
    <source>
        <dbReference type="Pfam" id="PF14274"/>
    </source>
</evidence>